<dbReference type="PANTHER" id="PTHR15680">
    <property type="entry name" value="RIBOSOMAL PROTEIN L19"/>
    <property type="match status" value="1"/>
</dbReference>
<dbReference type="InterPro" id="IPR038657">
    <property type="entry name" value="Ribosomal_bL19_sf"/>
</dbReference>
<dbReference type="InterPro" id="IPR018257">
    <property type="entry name" value="Ribosomal_bL19_CS"/>
</dbReference>
<dbReference type="Proteomes" id="UP000664277">
    <property type="component" value="Unassembled WGS sequence"/>
</dbReference>
<dbReference type="EMBL" id="JAFLCK010000014">
    <property type="protein sequence ID" value="MBN8660920.1"/>
    <property type="molecule type" value="Genomic_DNA"/>
</dbReference>
<dbReference type="PRINTS" id="PR00061">
    <property type="entry name" value="RIBOSOMALL19"/>
</dbReference>
<evidence type="ECO:0000256" key="4">
    <source>
        <dbReference type="ARBA" id="ARBA00023274"/>
    </source>
</evidence>
<dbReference type="SUPFAM" id="SSF50104">
    <property type="entry name" value="Translation proteins SH3-like domain"/>
    <property type="match status" value="1"/>
</dbReference>
<evidence type="ECO:0000256" key="5">
    <source>
        <dbReference type="ARBA" id="ARBA00035171"/>
    </source>
</evidence>
<dbReference type="NCBIfam" id="TIGR01024">
    <property type="entry name" value="rplS_bact"/>
    <property type="match status" value="1"/>
</dbReference>
<dbReference type="Gene3D" id="2.30.30.790">
    <property type="match status" value="1"/>
</dbReference>
<dbReference type="FunFam" id="2.30.30.790:FF:000001">
    <property type="entry name" value="50S ribosomal protein L19"/>
    <property type="match status" value="1"/>
</dbReference>
<dbReference type="GO" id="GO:0022625">
    <property type="term" value="C:cytosolic large ribosomal subunit"/>
    <property type="evidence" value="ECO:0007669"/>
    <property type="project" value="TreeGrafter"/>
</dbReference>
<dbReference type="HAMAP" id="MF_00402">
    <property type="entry name" value="Ribosomal_bL19"/>
    <property type="match status" value="1"/>
</dbReference>
<keyword evidence="4 6" id="KW-0687">Ribonucleoprotein</keyword>
<reference evidence="8" key="1">
    <citation type="submission" date="2021-02" db="EMBL/GenBank/DDBJ databases">
        <title>Genome-Resolved Metagenomics of a Microbial Community Performing Photosynthetic Biological Nutrient Removal.</title>
        <authorList>
            <person name="Mcdaniel E.A."/>
        </authorList>
    </citation>
    <scope>NUCLEOTIDE SEQUENCE</scope>
    <source>
        <strain evidence="8">UWPOB_OBS1</strain>
    </source>
</reference>
<dbReference type="Pfam" id="PF01245">
    <property type="entry name" value="Ribosomal_L19"/>
    <property type="match status" value="1"/>
</dbReference>
<evidence type="ECO:0000256" key="2">
    <source>
        <dbReference type="ARBA" id="ARBA00005781"/>
    </source>
</evidence>
<evidence type="ECO:0000313" key="8">
    <source>
        <dbReference type="EMBL" id="MBN8660920.1"/>
    </source>
</evidence>
<sequence length="125" mass="14041">MNSIIKEIEAPLIKSNLPAFDVGDTVKVFVKIVEGGKERTQGYEGVIIKHSGHGVNETITVRRVFQGIGIERVFLVHSPRVEKITVQRRGQVRRAKLYYLRNRTGKATRIKEKTGTRKEATAAKA</sequence>
<protein>
    <recommendedName>
        <fullName evidence="5 6">Large ribosomal subunit protein bL19</fullName>
    </recommendedName>
</protein>
<dbReference type="PROSITE" id="PS01015">
    <property type="entry name" value="RIBOSOMAL_L19"/>
    <property type="match status" value="1"/>
</dbReference>
<dbReference type="GO" id="GO:0003735">
    <property type="term" value="F:structural constituent of ribosome"/>
    <property type="evidence" value="ECO:0007669"/>
    <property type="project" value="InterPro"/>
</dbReference>
<dbReference type="PIRSF" id="PIRSF002191">
    <property type="entry name" value="Ribosomal_L19"/>
    <property type="match status" value="1"/>
</dbReference>
<gene>
    <name evidence="6 8" type="primary">rplS</name>
    <name evidence="8" type="ORF">J0M35_11175</name>
</gene>
<evidence type="ECO:0000256" key="6">
    <source>
        <dbReference type="HAMAP-Rule" id="MF_00402"/>
    </source>
</evidence>
<dbReference type="PANTHER" id="PTHR15680:SF9">
    <property type="entry name" value="LARGE RIBOSOMAL SUBUNIT PROTEIN BL19M"/>
    <property type="match status" value="1"/>
</dbReference>
<dbReference type="GO" id="GO:0006412">
    <property type="term" value="P:translation"/>
    <property type="evidence" value="ECO:0007669"/>
    <property type="project" value="UniProtKB-UniRule"/>
</dbReference>
<evidence type="ECO:0000256" key="7">
    <source>
        <dbReference type="RuleBase" id="RU000559"/>
    </source>
</evidence>
<evidence type="ECO:0000256" key="1">
    <source>
        <dbReference type="ARBA" id="ARBA00002349"/>
    </source>
</evidence>
<organism evidence="8 9">
    <name type="scientific">Candidatus Obscuribacter phosphatis</name>
    <dbReference type="NCBI Taxonomy" id="1906157"/>
    <lineage>
        <taxon>Bacteria</taxon>
        <taxon>Bacillati</taxon>
        <taxon>Candidatus Melainabacteria</taxon>
        <taxon>Candidatus Obscuribacterales</taxon>
        <taxon>Candidatus Obscuribacteraceae</taxon>
        <taxon>Candidatus Obscuribacter</taxon>
    </lineage>
</organism>
<proteinExistence type="inferred from homology"/>
<name>A0A8J7TMK9_9BACT</name>
<comment type="caution">
    <text evidence="8">The sequence shown here is derived from an EMBL/GenBank/DDBJ whole genome shotgun (WGS) entry which is preliminary data.</text>
</comment>
<evidence type="ECO:0000256" key="3">
    <source>
        <dbReference type="ARBA" id="ARBA00022980"/>
    </source>
</evidence>
<keyword evidence="3 6" id="KW-0689">Ribosomal protein</keyword>
<accession>A0A8J7TMK9</accession>
<dbReference type="AlphaFoldDB" id="A0A8J7TMK9"/>
<comment type="function">
    <text evidence="1 6 7">This protein is located at the 30S-50S ribosomal subunit interface and may play a role in the structure and function of the aminoacyl-tRNA binding site.</text>
</comment>
<comment type="similarity">
    <text evidence="2 6 7">Belongs to the bacterial ribosomal protein bL19 family.</text>
</comment>
<evidence type="ECO:0000313" key="9">
    <source>
        <dbReference type="Proteomes" id="UP000664277"/>
    </source>
</evidence>
<dbReference type="InterPro" id="IPR001857">
    <property type="entry name" value="Ribosomal_bL19"/>
</dbReference>
<dbReference type="InterPro" id="IPR008991">
    <property type="entry name" value="Translation_prot_SH3-like_sf"/>
</dbReference>